<organism evidence="1 2">
    <name type="scientific">Pyrococcus furiosus (strain ATCC 43587 / DSM 3638 / JCM 8422 / Vc1)</name>
    <dbReference type="NCBI Taxonomy" id="186497"/>
    <lineage>
        <taxon>Archaea</taxon>
        <taxon>Methanobacteriati</taxon>
        <taxon>Methanobacteriota</taxon>
        <taxon>Thermococci</taxon>
        <taxon>Thermococcales</taxon>
        <taxon>Thermococcaceae</taxon>
        <taxon>Pyrococcus</taxon>
    </lineage>
</organism>
<evidence type="ECO:0000313" key="1">
    <source>
        <dbReference type="EMBL" id="QEK78677.1"/>
    </source>
</evidence>
<name>A0A5C0XNW3_PYRFU</name>
<dbReference type="AlphaFoldDB" id="A0A5C0XNW3"/>
<gene>
    <name evidence="1" type="ORF">PFDSM3638_05095</name>
</gene>
<protein>
    <submittedName>
        <fullName evidence="1">Uncharacterized protein</fullName>
    </submittedName>
</protein>
<sequence>MTYVFAYLKPWRGGGMRKRVLFVILVVLAGGGCISIHHSTIDVLSYWSSITSFTAQETIKINNQTFESRVSFTKPDKIIREDYVNGSLAQKIIIENGIQTVITSSGTFTLNATLDDVNALDPFALILNNLNSFNVTKNGNKLLLTPKTPGLPAYTVELNGKLPKRIIIQQEGLRMVIEYRRINVTS</sequence>
<dbReference type="EMBL" id="CP023154">
    <property type="protein sequence ID" value="QEK78677.1"/>
    <property type="molecule type" value="Genomic_DNA"/>
</dbReference>
<accession>A0A5C0XNW3</accession>
<reference evidence="1 2" key="1">
    <citation type="submission" date="2017-08" db="EMBL/GenBank/DDBJ databases">
        <title>Resequencing and Reannotation of the genome of Pyrococcus furiosus type strain DSM3638.</title>
        <authorList>
            <person name="Reichelt R.M."/>
            <person name="Bunk B."/>
        </authorList>
    </citation>
    <scope>NUCLEOTIDE SEQUENCE [LARGE SCALE GENOMIC DNA]</scope>
    <source>
        <strain evidence="1 2">DSM 3638</strain>
    </source>
</reference>
<dbReference type="OrthoDB" id="94481at2157"/>
<dbReference type="Proteomes" id="UP000324354">
    <property type="component" value="Chromosome"/>
</dbReference>
<proteinExistence type="predicted"/>
<evidence type="ECO:0000313" key="2">
    <source>
        <dbReference type="Proteomes" id="UP000324354"/>
    </source>
</evidence>